<comment type="similarity">
    <text evidence="3 4">Belongs to the small heat shock protein (HSP20) family.</text>
</comment>
<protein>
    <recommendedName>
        <fullName evidence="2">Small heat shock protein, chloroplastic</fullName>
    </recommendedName>
</protein>
<dbReference type="Proteomes" id="UP001630127">
    <property type="component" value="Unassembled WGS sequence"/>
</dbReference>
<evidence type="ECO:0000313" key="7">
    <source>
        <dbReference type="Proteomes" id="UP001630127"/>
    </source>
</evidence>
<evidence type="ECO:0000256" key="3">
    <source>
        <dbReference type="PROSITE-ProRule" id="PRU00285"/>
    </source>
</evidence>
<evidence type="ECO:0000256" key="1">
    <source>
        <dbReference type="ARBA" id="ARBA00023016"/>
    </source>
</evidence>
<dbReference type="InterPro" id="IPR008978">
    <property type="entry name" value="HSP20-like_chaperone"/>
</dbReference>
<evidence type="ECO:0000256" key="4">
    <source>
        <dbReference type="RuleBase" id="RU003616"/>
    </source>
</evidence>
<dbReference type="SUPFAM" id="SSF49764">
    <property type="entry name" value="HSP20-like chaperones"/>
    <property type="match status" value="1"/>
</dbReference>
<dbReference type="PANTHER" id="PTHR46733">
    <property type="entry name" value="26.5 KDA HEAT SHOCK PROTEIN, MITOCHONDRIAL"/>
    <property type="match status" value="1"/>
</dbReference>
<dbReference type="Pfam" id="PF00011">
    <property type="entry name" value="HSP20"/>
    <property type="match status" value="1"/>
</dbReference>
<evidence type="ECO:0000259" key="5">
    <source>
        <dbReference type="PROSITE" id="PS01031"/>
    </source>
</evidence>
<accession>A0ABD2ZYD9</accession>
<dbReference type="InterPro" id="IPR044587">
    <property type="entry name" value="HSP21-like"/>
</dbReference>
<evidence type="ECO:0000256" key="2">
    <source>
        <dbReference type="ARBA" id="ARBA00067408"/>
    </source>
</evidence>
<dbReference type="PROSITE" id="PS01031">
    <property type="entry name" value="SHSP"/>
    <property type="match status" value="1"/>
</dbReference>
<dbReference type="EMBL" id="JBJUIK010000007">
    <property type="protein sequence ID" value="KAL3524454.1"/>
    <property type="molecule type" value="Genomic_DNA"/>
</dbReference>
<proteinExistence type="inferred from homology"/>
<comment type="caution">
    <text evidence="6">The sequence shown here is derived from an EMBL/GenBank/DDBJ whole genome shotgun (WGS) entry which is preliminary data.</text>
</comment>
<dbReference type="FunFam" id="2.60.40.790:FF:000059">
    <property type="entry name" value="26.5 kDa heat shock protein, mitochondrial"/>
    <property type="match status" value="1"/>
</dbReference>
<keyword evidence="1" id="KW-0346">Stress response</keyword>
<reference evidence="6 7" key="1">
    <citation type="submission" date="2024-11" db="EMBL/GenBank/DDBJ databases">
        <title>A near-complete genome assembly of Cinchona calisaya.</title>
        <authorList>
            <person name="Lian D.C."/>
            <person name="Zhao X.W."/>
            <person name="Wei L."/>
        </authorList>
    </citation>
    <scope>NUCLEOTIDE SEQUENCE [LARGE SCALE GENOMIC DNA]</scope>
    <source>
        <tissue evidence="6">Nenye</tissue>
    </source>
</reference>
<feature type="domain" description="SHSP" evidence="5">
    <location>
        <begin position="131"/>
        <end position="241"/>
    </location>
</feature>
<dbReference type="AlphaFoldDB" id="A0ABD2ZYD9"/>
<dbReference type="Gene3D" id="2.60.40.790">
    <property type="match status" value="1"/>
</dbReference>
<dbReference type="InterPro" id="IPR002068">
    <property type="entry name" value="A-crystallin/Hsp20_dom"/>
</dbReference>
<sequence length="241" mass="27434">MATKVLACSFSNPSLAYKHADHRSSRKATVPSVSVFFPSSTYKVKSPSKLSIVRAQANVDHKDSSLDVQHVTNQPTNQNTAVERRPRKLAPLDISPFGLPDPFSPMRTMRQMLDTMDRLFDDALTFPGSNQTAREVRAPWDIHEDEREIKMRFDMPGLSKEDVKISVENDDILVIKGRRDNKEEGKDDAWSRRSYSSYDTRLQLPQNCETDKIKAELKDGVLYISIPKKVVDKKVIDVQIQ</sequence>
<gene>
    <name evidence="6" type="ORF">ACH5RR_017288</name>
</gene>
<organism evidence="6 7">
    <name type="scientific">Cinchona calisaya</name>
    <dbReference type="NCBI Taxonomy" id="153742"/>
    <lineage>
        <taxon>Eukaryota</taxon>
        <taxon>Viridiplantae</taxon>
        <taxon>Streptophyta</taxon>
        <taxon>Embryophyta</taxon>
        <taxon>Tracheophyta</taxon>
        <taxon>Spermatophyta</taxon>
        <taxon>Magnoliopsida</taxon>
        <taxon>eudicotyledons</taxon>
        <taxon>Gunneridae</taxon>
        <taxon>Pentapetalae</taxon>
        <taxon>asterids</taxon>
        <taxon>lamiids</taxon>
        <taxon>Gentianales</taxon>
        <taxon>Rubiaceae</taxon>
        <taxon>Cinchonoideae</taxon>
        <taxon>Cinchoneae</taxon>
        <taxon>Cinchona</taxon>
    </lineage>
</organism>
<dbReference type="CDD" id="cd06464">
    <property type="entry name" value="ACD_sHsps-like"/>
    <property type="match status" value="1"/>
</dbReference>
<dbReference type="GO" id="GO:0009408">
    <property type="term" value="P:response to heat"/>
    <property type="evidence" value="ECO:0007669"/>
    <property type="project" value="UniProtKB-ARBA"/>
</dbReference>
<dbReference type="PANTHER" id="PTHR46733:SF4">
    <property type="entry name" value="HEAT SHOCK PROTEIN 21, CHLOROPLASTIC"/>
    <property type="match status" value="1"/>
</dbReference>
<keyword evidence="7" id="KW-1185">Reference proteome</keyword>
<evidence type="ECO:0000313" key="6">
    <source>
        <dbReference type="EMBL" id="KAL3524454.1"/>
    </source>
</evidence>
<name>A0ABD2ZYD9_9GENT</name>